<feature type="region of interest" description="Disordered" evidence="1">
    <location>
        <begin position="1"/>
        <end position="46"/>
    </location>
</feature>
<dbReference type="Gene3D" id="3.10.450.50">
    <property type="match status" value="1"/>
</dbReference>
<dbReference type="InterPro" id="IPR037401">
    <property type="entry name" value="SnoaL-like"/>
</dbReference>
<gene>
    <name evidence="3" type="ORF">GCM10009767_35550</name>
</gene>
<dbReference type="Pfam" id="PF12680">
    <property type="entry name" value="SnoaL_2"/>
    <property type="match status" value="1"/>
</dbReference>
<proteinExistence type="predicted"/>
<dbReference type="SUPFAM" id="SSF54427">
    <property type="entry name" value="NTF2-like"/>
    <property type="match status" value="1"/>
</dbReference>
<name>A0ABP4XAY4_9MICC</name>
<evidence type="ECO:0000313" key="3">
    <source>
        <dbReference type="EMBL" id="GAA1774414.1"/>
    </source>
</evidence>
<reference evidence="4" key="1">
    <citation type="journal article" date="2019" name="Int. J. Syst. Evol. Microbiol.">
        <title>The Global Catalogue of Microorganisms (GCM) 10K type strain sequencing project: providing services to taxonomists for standard genome sequencing and annotation.</title>
        <authorList>
            <consortium name="The Broad Institute Genomics Platform"/>
            <consortium name="The Broad Institute Genome Sequencing Center for Infectious Disease"/>
            <person name="Wu L."/>
            <person name="Ma J."/>
        </authorList>
    </citation>
    <scope>NUCLEOTIDE SEQUENCE [LARGE SCALE GENOMIC DNA]</scope>
    <source>
        <strain evidence="4">JCM 14735</strain>
    </source>
</reference>
<evidence type="ECO:0000256" key="1">
    <source>
        <dbReference type="SAM" id="MobiDB-lite"/>
    </source>
</evidence>
<dbReference type="EMBL" id="BAAAOA010000046">
    <property type="protein sequence ID" value="GAA1774414.1"/>
    <property type="molecule type" value="Genomic_DNA"/>
</dbReference>
<sequence>MGLSGVVPTVGAGLRTEAGSGEGMEEDTMSTTETSAPGPAAAGGADLRERTEQTIAAFNAHDAAAFASCCSEDTVVEDAAAPELLRGRAAVQRDAERVLAGMPDAHLQLQEYLVDGAVTAIRVLVVGTHNGPMPMPTGEVPATGRRVETPMGIFSRHDEDGSSRGGGRGNGHACVWRCSGSVNGGKERPS</sequence>
<evidence type="ECO:0000313" key="4">
    <source>
        <dbReference type="Proteomes" id="UP001501204"/>
    </source>
</evidence>
<feature type="compositionally biased region" description="Low complexity" evidence="1">
    <location>
        <begin position="29"/>
        <end position="45"/>
    </location>
</feature>
<keyword evidence="4" id="KW-1185">Reference proteome</keyword>
<organism evidence="3 4">
    <name type="scientific">Kocuria aegyptia</name>
    <dbReference type="NCBI Taxonomy" id="330943"/>
    <lineage>
        <taxon>Bacteria</taxon>
        <taxon>Bacillati</taxon>
        <taxon>Actinomycetota</taxon>
        <taxon>Actinomycetes</taxon>
        <taxon>Micrococcales</taxon>
        <taxon>Micrococcaceae</taxon>
        <taxon>Kocuria</taxon>
    </lineage>
</organism>
<accession>A0ABP4XAY4</accession>
<dbReference type="InterPro" id="IPR032710">
    <property type="entry name" value="NTF2-like_dom_sf"/>
</dbReference>
<feature type="domain" description="SnoaL-like" evidence="2">
    <location>
        <begin position="52"/>
        <end position="161"/>
    </location>
</feature>
<comment type="caution">
    <text evidence="3">The sequence shown here is derived from an EMBL/GenBank/DDBJ whole genome shotgun (WGS) entry which is preliminary data.</text>
</comment>
<protein>
    <recommendedName>
        <fullName evidence="2">SnoaL-like domain-containing protein</fullName>
    </recommendedName>
</protein>
<evidence type="ECO:0000259" key="2">
    <source>
        <dbReference type="Pfam" id="PF12680"/>
    </source>
</evidence>
<dbReference type="Proteomes" id="UP001501204">
    <property type="component" value="Unassembled WGS sequence"/>
</dbReference>